<dbReference type="PANTHER" id="PTHR39426">
    <property type="entry name" value="HOMOLOGY TO DEATH-ON-CURING PROTEIN OF PHAGE P1"/>
    <property type="match status" value="1"/>
</dbReference>
<dbReference type="GO" id="GO:0016301">
    <property type="term" value="F:kinase activity"/>
    <property type="evidence" value="ECO:0007669"/>
    <property type="project" value="InterPro"/>
</dbReference>
<dbReference type="InterPro" id="IPR053737">
    <property type="entry name" value="Type_II_TA_Toxin"/>
</dbReference>
<feature type="domain" description="Fido" evidence="1">
    <location>
        <begin position="1"/>
        <end position="132"/>
    </location>
</feature>
<name>A0A4U7B645_9PEZI</name>
<sequence length="154" mass="17344">MASTSLRTIRFLKPRQIQQLVFISVGDSSLLQPELLESAANSPMNVKHYSQEQNIFRLAANLSEKIAKNHPFQDGNKRAAMVAADAFLKINGYQLQEVPFKDVKTNDILARAHKAIVTNEWTTEQLAQCYESIATPVQTIGKEIERLRAEAVEF</sequence>
<dbReference type="EMBL" id="PTQR01000060">
    <property type="protein sequence ID" value="TKX22917.1"/>
    <property type="molecule type" value="Genomic_DNA"/>
</dbReference>
<reference evidence="2 3" key="1">
    <citation type="submission" date="2018-02" db="EMBL/GenBank/DDBJ databases">
        <title>Draft genome sequences of Elsinoe sp., causing black scab on jojoba.</title>
        <authorList>
            <person name="Stodart B."/>
            <person name="Jeffress S."/>
            <person name="Ash G."/>
            <person name="Arun Chinnappa K."/>
        </authorList>
    </citation>
    <scope>NUCLEOTIDE SEQUENCE [LARGE SCALE GENOMIC DNA]</scope>
    <source>
        <strain evidence="2 3">Hillstone_2</strain>
    </source>
</reference>
<dbReference type="NCBIfam" id="TIGR01550">
    <property type="entry name" value="DOC_P1"/>
    <property type="match status" value="1"/>
</dbReference>
<dbReference type="InterPro" id="IPR006440">
    <property type="entry name" value="Doc"/>
</dbReference>
<dbReference type="InterPro" id="IPR036597">
    <property type="entry name" value="Fido-like_dom_sf"/>
</dbReference>
<dbReference type="Pfam" id="PF02661">
    <property type="entry name" value="Fic"/>
    <property type="match status" value="1"/>
</dbReference>
<dbReference type="PANTHER" id="PTHR39426:SF1">
    <property type="entry name" value="HOMOLOGY TO DEATH-ON-CURING PROTEIN OF PHAGE P1"/>
    <property type="match status" value="1"/>
</dbReference>
<proteinExistence type="predicted"/>
<evidence type="ECO:0000313" key="3">
    <source>
        <dbReference type="Proteomes" id="UP000308133"/>
    </source>
</evidence>
<accession>A0A4U7B645</accession>
<gene>
    <name evidence="2" type="ORF">C1H76_4953</name>
</gene>
<organism evidence="2 3">
    <name type="scientific">Elsinoe australis</name>
    <dbReference type="NCBI Taxonomy" id="40998"/>
    <lineage>
        <taxon>Eukaryota</taxon>
        <taxon>Fungi</taxon>
        <taxon>Dikarya</taxon>
        <taxon>Ascomycota</taxon>
        <taxon>Pezizomycotina</taxon>
        <taxon>Dothideomycetes</taxon>
        <taxon>Dothideomycetidae</taxon>
        <taxon>Myriangiales</taxon>
        <taxon>Elsinoaceae</taxon>
        <taxon>Elsinoe</taxon>
    </lineage>
</organism>
<evidence type="ECO:0000313" key="2">
    <source>
        <dbReference type="EMBL" id="TKX22917.1"/>
    </source>
</evidence>
<protein>
    <submittedName>
        <fullName evidence="2">Putative Fic/DOC family protein</fullName>
    </submittedName>
</protein>
<dbReference type="PROSITE" id="PS51459">
    <property type="entry name" value="FIDO"/>
    <property type="match status" value="1"/>
</dbReference>
<dbReference type="InterPro" id="IPR003812">
    <property type="entry name" value="Fido"/>
</dbReference>
<dbReference type="AlphaFoldDB" id="A0A4U7B645"/>
<dbReference type="SUPFAM" id="SSF140931">
    <property type="entry name" value="Fic-like"/>
    <property type="match status" value="1"/>
</dbReference>
<comment type="caution">
    <text evidence="2">The sequence shown here is derived from an EMBL/GenBank/DDBJ whole genome shotgun (WGS) entry which is preliminary data.</text>
</comment>
<dbReference type="Gene3D" id="1.20.120.1870">
    <property type="entry name" value="Fic/DOC protein, Fido domain"/>
    <property type="match status" value="1"/>
</dbReference>
<dbReference type="Proteomes" id="UP000308133">
    <property type="component" value="Unassembled WGS sequence"/>
</dbReference>
<evidence type="ECO:0000259" key="1">
    <source>
        <dbReference type="PROSITE" id="PS51459"/>
    </source>
</evidence>